<dbReference type="RefSeq" id="WP_377554929.1">
    <property type="nucleotide sequence ID" value="NZ_JBHUHQ010000002.1"/>
</dbReference>
<evidence type="ECO:0000313" key="2">
    <source>
        <dbReference type="Proteomes" id="UP001597383"/>
    </source>
</evidence>
<name>A0ABW4VTV1_9BACI</name>
<proteinExistence type="predicted"/>
<evidence type="ECO:0000313" key="1">
    <source>
        <dbReference type="EMBL" id="MFD2043119.1"/>
    </source>
</evidence>
<dbReference type="EMBL" id="JBHUHQ010000002">
    <property type="protein sequence ID" value="MFD2043119.1"/>
    <property type="molecule type" value="Genomic_DNA"/>
</dbReference>
<comment type="caution">
    <text evidence="1">The sequence shown here is derived from an EMBL/GenBank/DDBJ whole genome shotgun (WGS) entry which is preliminary data.</text>
</comment>
<dbReference type="Proteomes" id="UP001597383">
    <property type="component" value="Unassembled WGS sequence"/>
</dbReference>
<protein>
    <submittedName>
        <fullName evidence="1">Uncharacterized protein</fullName>
    </submittedName>
</protein>
<keyword evidence="2" id="KW-1185">Reference proteome</keyword>
<reference evidence="2" key="1">
    <citation type="journal article" date="2019" name="Int. J. Syst. Evol. Microbiol.">
        <title>The Global Catalogue of Microorganisms (GCM) 10K type strain sequencing project: providing services to taxonomists for standard genome sequencing and annotation.</title>
        <authorList>
            <consortium name="The Broad Institute Genomics Platform"/>
            <consortium name="The Broad Institute Genome Sequencing Center for Infectious Disease"/>
            <person name="Wu L."/>
            <person name="Ma J."/>
        </authorList>
    </citation>
    <scope>NUCLEOTIDE SEQUENCE [LARGE SCALE GENOMIC DNA]</scope>
    <source>
        <strain evidence="2">R28</strain>
    </source>
</reference>
<gene>
    <name evidence="1" type="ORF">ACFSJF_02190</name>
</gene>
<organism evidence="1 2">
    <name type="scientific">Ornithinibacillus salinisoli</name>
    <dbReference type="NCBI Taxonomy" id="1848459"/>
    <lineage>
        <taxon>Bacteria</taxon>
        <taxon>Bacillati</taxon>
        <taxon>Bacillota</taxon>
        <taxon>Bacilli</taxon>
        <taxon>Bacillales</taxon>
        <taxon>Bacillaceae</taxon>
        <taxon>Ornithinibacillus</taxon>
    </lineage>
</organism>
<accession>A0ABW4VTV1</accession>
<sequence>MEETISLNALKVLVEKKMKKKILVKIMWNDNEKLTIFIIPNMKINSFIYDEKEGYLFYDQEGNLVEYAIPCILTEEYLVNGKISLEGIINRQLVVNKQPLSNEDVMFLKEYHS</sequence>